<dbReference type="PROSITE" id="PS50157">
    <property type="entry name" value="ZINC_FINGER_C2H2_2"/>
    <property type="match status" value="7"/>
</dbReference>
<keyword evidence="2" id="KW-0677">Repeat</keyword>
<dbReference type="OrthoDB" id="3561125at2759"/>
<dbReference type="Pfam" id="PF00096">
    <property type="entry name" value="zf-C2H2"/>
    <property type="match status" value="2"/>
</dbReference>
<proteinExistence type="predicted"/>
<comment type="caution">
    <text evidence="7">The sequence shown here is derived from an EMBL/GenBank/DDBJ whole genome shotgun (WGS) entry which is preliminary data.</text>
</comment>
<dbReference type="PANTHER" id="PTHR24379:SF121">
    <property type="entry name" value="C2H2-TYPE DOMAIN-CONTAINING PROTEIN"/>
    <property type="match status" value="1"/>
</dbReference>
<dbReference type="Gene3D" id="3.30.160.60">
    <property type="entry name" value="Classic Zinc Finger"/>
    <property type="match status" value="7"/>
</dbReference>
<keyword evidence="8" id="KW-1185">Reference proteome</keyword>
<organism evidence="7 8">
    <name type="scientific">Acanthoscelides obtectus</name>
    <name type="common">Bean weevil</name>
    <name type="synonym">Bruchus obtectus</name>
    <dbReference type="NCBI Taxonomy" id="200917"/>
    <lineage>
        <taxon>Eukaryota</taxon>
        <taxon>Metazoa</taxon>
        <taxon>Ecdysozoa</taxon>
        <taxon>Arthropoda</taxon>
        <taxon>Hexapoda</taxon>
        <taxon>Insecta</taxon>
        <taxon>Pterygota</taxon>
        <taxon>Neoptera</taxon>
        <taxon>Endopterygota</taxon>
        <taxon>Coleoptera</taxon>
        <taxon>Polyphaga</taxon>
        <taxon>Cucujiformia</taxon>
        <taxon>Chrysomeloidea</taxon>
        <taxon>Chrysomelidae</taxon>
        <taxon>Bruchinae</taxon>
        <taxon>Bruchini</taxon>
        <taxon>Acanthoscelides</taxon>
    </lineage>
</organism>
<evidence type="ECO:0000256" key="3">
    <source>
        <dbReference type="ARBA" id="ARBA00022771"/>
    </source>
</evidence>
<dbReference type="Proteomes" id="UP001152888">
    <property type="component" value="Unassembled WGS sequence"/>
</dbReference>
<dbReference type="SUPFAM" id="SSF57667">
    <property type="entry name" value="beta-beta-alpha zinc fingers"/>
    <property type="match status" value="6"/>
</dbReference>
<feature type="domain" description="C2H2-type" evidence="6">
    <location>
        <begin position="379"/>
        <end position="406"/>
    </location>
</feature>
<dbReference type="InterPro" id="IPR036236">
    <property type="entry name" value="Znf_C2H2_sf"/>
</dbReference>
<evidence type="ECO:0000256" key="2">
    <source>
        <dbReference type="ARBA" id="ARBA00022737"/>
    </source>
</evidence>
<dbReference type="EMBL" id="CAKOFQ010006913">
    <property type="protein sequence ID" value="CAH1981774.1"/>
    <property type="molecule type" value="Genomic_DNA"/>
</dbReference>
<keyword evidence="3 5" id="KW-0863">Zinc-finger</keyword>
<feature type="domain" description="C2H2-type" evidence="6">
    <location>
        <begin position="563"/>
        <end position="590"/>
    </location>
</feature>
<accession>A0A9P0PDX5</accession>
<dbReference type="PANTHER" id="PTHR24379">
    <property type="entry name" value="KRAB AND ZINC FINGER DOMAIN-CONTAINING"/>
    <property type="match status" value="1"/>
</dbReference>
<sequence length="643" mass="74705">MDLLVEVKSEKLDTEPTVPSAKCENIETFVLNGELDIKSEYIEDTISDLTWDRIKVEEKLERGIEADSTADNVDQMEFQESVKLEEKPPMSSTSSEDMNALVLHEEIDIKTESDEIDDLTHDSAQIKKNWERKHRCSQMEEEKKLFSRYVCNYTDRSEMGFKCNMAFKHKASLDDHIVRKHAEYIGSVSSKIHECTFCDFKTVHKNNLTEHMSKHTNANASNLHICEHCNTSFKRKESLFDHILKKHPDFIEAVSNKIYECVHGDFKTTKRASFKTHMAKHDTQRPFECINCDASYKAKQTLYHHIVQKHPELTDSVSCKIYECIQCEYKTTYASELAEHDMQHTGVKLPCIQCNELFPSKRSLDNHVSRKHHVSYNIHQCTHCEYKTTHPRNLTNHMMKHTGAKLTCTKCDASFRNKQLLDDHILQKHPEFTASVSHKIHKCTHCQYKTTYTGLLDRHMLKHTKLRCKNCDKSFTSQRSLDNHILQKHPEFTASVSHKIHECTHCQYKTRYRRLLDRHMMKHTGAKLTCSKCDASFTSKLSLDNHILQKHPEITTSVSRKIHNCTRCEYKTTVKHSLAKHIMKHTGDKLTCTKSDASFTSKLSLDNHTLQKHPEVTDSLSRRGINVHIVSIKLHTEDFCLYT</sequence>
<name>A0A9P0PDX5_ACAOB</name>
<evidence type="ECO:0000256" key="5">
    <source>
        <dbReference type="PROSITE-ProRule" id="PRU00042"/>
    </source>
</evidence>
<keyword evidence="4" id="KW-0862">Zinc</keyword>
<evidence type="ECO:0000256" key="4">
    <source>
        <dbReference type="ARBA" id="ARBA00022833"/>
    </source>
</evidence>
<feature type="domain" description="C2H2-type" evidence="6">
    <location>
        <begin position="193"/>
        <end position="220"/>
    </location>
</feature>
<dbReference type="AlphaFoldDB" id="A0A9P0PDX5"/>
<dbReference type="InterPro" id="IPR013087">
    <property type="entry name" value="Znf_C2H2_type"/>
</dbReference>
<feature type="domain" description="C2H2-type" evidence="6">
    <location>
        <begin position="501"/>
        <end position="528"/>
    </location>
</feature>
<feature type="domain" description="C2H2-type" evidence="6">
    <location>
        <begin position="466"/>
        <end position="489"/>
    </location>
</feature>
<feature type="domain" description="C2H2-type" evidence="6">
    <location>
        <begin position="322"/>
        <end position="349"/>
    </location>
</feature>
<dbReference type="PROSITE" id="PS00028">
    <property type="entry name" value="ZINC_FINGER_C2H2_1"/>
    <property type="match status" value="5"/>
</dbReference>
<dbReference type="GO" id="GO:0008270">
    <property type="term" value="F:zinc ion binding"/>
    <property type="evidence" value="ECO:0007669"/>
    <property type="project" value="UniProtKB-KW"/>
</dbReference>
<reference evidence="7" key="1">
    <citation type="submission" date="2022-03" db="EMBL/GenBank/DDBJ databases">
        <authorList>
            <person name="Sayadi A."/>
        </authorList>
    </citation>
    <scope>NUCLEOTIDE SEQUENCE</scope>
</reference>
<evidence type="ECO:0000259" key="6">
    <source>
        <dbReference type="PROSITE" id="PS50157"/>
    </source>
</evidence>
<dbReference type="SMART" id="SM00355">
    <property type="entry name" value="ZnF_C2H2"/>
    <property type="match status" value="15"/>
</dbReference>
<evidence type="ECO:0000313" key="7">
    <source>
        <dbReference type="EMBL" id="CAH1981774.1"/>
    </source>
</evidence>
<evidence type="ECO:0000313" key="8">
    <source>
        <dbReference type="Proteomes" id="UP001152888"/>
    </source>
</evidence>
<keyword evidence="1" id="KW-0479">Metal-binding</keyword>
<evidence type="ECO:0000256" key="1">
    <source>
        <dbReference type="ARBA" id="ARBA00022723"/>
    </source>
</evidence>
<gene>
    <name evidence="7" type="ORF">ACAOBT_LOCUS14671</name>
</gene>
<protein>
    <recommendedName>
        <fullName evidence="6">C2H2-type domain-containing protein</fullName>
    </recommendedName>
</protein>
<feature type="domain" description="C2H2-type" evidence="6">
    <location>
        <begin position="224"/>
        <end position="247"/>
    </location>
</feature>